<reference evidence="2" key="1">
    <citation type="submission" date="2020-08" db="EMBL/GenBank/DDBJ databases">
        <title>Multicomponent nature underlies the extraordinary mechanical properties of spider dragline silk.</title>
        <authorList>
            <person name="Kono N."/>
            <person name="Nakamura H."/>
            <person name="Mori M."/>
            <person name="Yoshida Y."/>
            <person name="Ohtoshi R."/>
            <person name="Malay A.D."/>
            <person name="Moran D.A.P."/>
            <person name="Tomita M."/>
            <person name="Numata K."/>
            <person name="Arakawa K."/>
        </authorList>
    </citation>
    <scope>NUCLEOTIDE SEQUENCE</scope>
</reference>
<proteinExistence type="predicted"/>
<organism evidence="2 3">
    <name type="scientific">Nephila pilipes</name>
    <name type="common">Giant wood spider</name>
    <name type="synonym">Nephila maculata</name>
    <dbReference type="NCBI Taxonomy" id="299642"/>
    <lineage>
        <taxon>Eukaryota</taxon>
        <taxon>Metazoa</taxon>
        <taxon>Ecdysozoa</taxon>
        <taxon>Arthropoda</taxon>
        <taxon>Chelicerata</taxon>
        <taxon>Arachnida</taxon>
        <taxon>Araneae</taxon>
        <taxon>Araneomorphae</taxon>
        <taxon>Entelegynae</taxon>
        <taxon>Araneoidea</taxon>
        <taxon>Nephilidae</taxon>
        <taxon>Nephila</taxon>
    </lineage>
</organism>
<name>A0A8X6T8S0_NEPPI</name>
<comment type="caution">
    <text evidence="2">The sequence shown here is derived from an EMBL/GenBank/DDBJ whole genome shotgun (WGS) entry which is preliminary data.</text>
</comment>
<protein>
    <submittedName>
        <fullName evidence="2">Uncharacterized protein</fullName>
    </submittedName>
</protein>
<evidence type="ECO:0000256" key="1">
    <source>
        <dbReference type="SAM" id="MobiDB-lite"/>
    </source>
</evidence>
<dbReference type="Proteomes" id="UP000887013">
    <property type="component" value="Unassembled WGS sequence"/>
</dbReference>
<feature type="region of interest" description="Disordered" evidence="1">
    <location>
        <begin position="1"/>
        <end position="26"/>
    </location>
</feature>
<evidence type="ECO:0000313" key="2">
    <source>
        <dbReference type="EMBL" id="GFS82374.1"/>
    </source>
</evidence>
<accession>A0A8X6T8S0</accession>
<gene>
    <name evidence="2" type="ORF">NPIL_133521</name>
</gene>
<evidence type="ECO:0000313" key="3">
    <source>
        <dbReference type="Proteomes" id="UP000887013"/>
    </source>
</evidence>
<sequence length="97" mass="10546">MSRIFSHWMASGSNDSRFRPHGSSFGLSPALAGPHGQCISLVRDADGPHGRQWLGRHPLCPTEAEAGWWKGQTARPSFILPQTDGGRRASPTFVAHV</sequence>
<feature type="region of interest" description="Disordered" evidence="1">
    <location>
        <begin position="77"/>
        <end position="97"/>
    </location>
</feature>
<dbReference type="AlphaFoldDB" id="A0A8X6T8S0"/>
<keyword evidence="3" id="KW-1185">Reference proteome</keyword>
<dbReference type="EMBL" id="BMAW01003207">
    <property type="protein sequence ID" value="GFS82374.1"/>
    <property type="molecule type" value="Genomic_DNA"/>
</dbReference>